<protein>
    <recommendedName>
        <fullName evidence="3">AAA+ ATPase domain-containing protein</fullName>
    </recommendedName>
</protein>
<sequence length="604" mass="68431">MSVKRELSQLQNLIGIKKAIVIEGNVDDIYELEGKYVNLHEYLMKIFDNKKYTDRFLYDRNSGIRGQKISNLILTSDDKKANGESVADDFDELFGNQSGSTSTGEESTQIKKPIEFFAVLNKNLNRDDNRKIGFVADYTNFVFSDQGLDIDDRSVLTEFSKTLKESKFMISNIDELSNCVIFVTKKINQLPPSLYLDNPDMLIVTLPKPSRDERHEFLATVKSRIQVTDIGTEFENIVDATDSWTIKELSHFVKFSCNFNQPTPFNKMLNIYKYGEKTSPWEDLSYDKMINIKEELKKRVIGQDDAIEKVSKVIYKAYTGLTGITYSAKRSKPKGTLFFVGPTGTGKTELAKAITSFLFNDEANLIRFDMSEYGQDNSDQKLIGAPPGYVGFEGGGQLTNAVKEKPFSVILFDEIEKASPKIFDKFLQILEDGRLTDNTGQTISFSESFIIFTSNIGAAEVSPNQDKDAIYKEFISKVQQHFTYELNRPELLGRFGNNIVPFNFIKDNSLKAGIIKQKVRPIQIAIYEKYKAELHIDLANDSIISILLQDADERRGGRDVLNSLETNLVDPLSEFVFENLQNLKPGTKISVQPSDKKLVFSLNV</sequence>
<accession>A0A5B9Y307</accession>
<dbReference type="KEGG" id="schi:SCHIN_v1c02470"/>
<name>A0A5B9Y307_9MOLU</name>
<feature type="domain" description="AAA+ ATPase" evidence="3">
    <location>
        <begin position="333"/>
        <end position="488"/>
    </location>
</feature>
<evidence type="ECO:0000313" key="5">
    <source>
        <dbReference type="Proteomes" id="UP000323144"/>
    </source>
</evidence>
<dbReference type="RefSeq" id="WP_166507839.1">
    <property type="nucleotide sequence ID" value="NZ_CP043026.1"/>
</dbReference>
<dbReference type="PRINTS" id="PR00300">
    <property type="entry name" value="CLPPROTEASEA"/>
</dbReference>
<dbReference type="Gene3D" id="3.40.50.300">
    <property type="entry name" value="P-loop containing nucleotide triphosphate hydrolases"/>
    <property type="match status" value="1"/>
</dbReference>
<dbReference type="GO" id="GO:0005524">
    <property type="term" value="F:ATP binding"/>
    <property type="evidence" value="ECO:0007669"/>
    <property type="project" value="UniProtKB-KW"/>
</dbReference>
<dbReference type="PANTHER" id="PTHR11638:SF18">
    <property type="entry name" value="HEAT SHOCK PROTEIN 104"/>
    <property type="match status" value="1"/>
</dbReference>
<dbReference type="InterPro" id="IPR050130">
    <property type="entry name" value="ClpA_ClpB"/>
</dbReference>
<dbReference type="AlphaFoldDB" id="A0A5B9Y307"/>
<dbReference type="GO" id="GO:0034605">
    <property type="term" value="P:cellular response to heat"/>
    <property type="evidence" value="ECO:0007669"/>
    <property type="project" value="TreeGrafter"/>
</dbReference>
<evidence type="ECO:0000259" key="3">
    <source>
        <dbReference type="SMART" id="SM00382"/>
    </source>
</evidence>
<keyword evidence="2" id="KW-0067">ATP-binding</keyword>
<organism evidence="4 5">
    <name type="scientific">Spiroplasma chinense</name>
    <dbReference type="NCBI Taxonomy" id="216932"/>
    <lineage>
        <taxon>Bacteria</taxon>
        <taxon>Bacillati</taxon>
        <taxon>Mycoplasmatota</taxon>
        <taxon>Mollicutes</taxon>
        <taxon>Entomoplasmatales</taxon>
        <taxon>Spiroplasmataceae</taxon>
        <taxon>Spiroplasma</taxon>
    </lineage>
</organism>
<keyword evidence="1" id="KW-0547">Nucleotide-binding</keyword>
<dbReference type="SMART" id="SM00382">
    <property type="entry name" value="AAA"/>
    <property type="match status" value="1"/>
</dbReference>
<dbReference type="CDD" id="cd19499">
    <property type="entry name" value="RecA-like_ClpB_Hsp104-like"/>
    <property type="match status" value="1"/>
</dbReference>
<dbReference type="Pfam" id="PF07724">
    <property type="entry name" value="AAA_2"/>
    <property type="match status" value="1"/>
</dbReference>
<proteinExistence type="predicted"/>
<dbReference type="InterPro" id="IPR003593">
    <property type="entry name" value="AAA+_ATPase"/>
</dbReference>
<dbReference type="InterPro" id="IPR001270">
    <property type="entry name" value="ClpA/B"/>
</dbReference>
<evidence type="ECO:0000256" key="1">
    <source>
        <dbReference type="ARBA" id="ARBA00022741"/>
    </source>
</evidence>
<dbReference type="GO" id="GO:0005737">
    <property type="term" value="C:cytoplasm"/>
    <property type="evidence" value="ECO:0007669"/>
    <property type="project" value="TreeGrafter"/>
</dbReference>
<dbReference type="InterPro" id="IPR003959">
    <property type="entry name" value="ATPase_AAA_core"/>
</dbReference>
<gene>
    <name evidence="4" type="ORF">SCHIN_v1c02470</name>
</gene>
<evidence type="ECO:0000256" key="2">
    <source>
        <dbReference type="ARBA" id="ARBA00022840"/>
    </source>
</evidence>
<dbReference type="GO" id="GO:0016887">
    <property type="term" value="F:ATP hydrolysis activity"/>
    <property type="evidence" value="ECO:0007669"/>
    <property type="project" value="InterPro"/>
</dbReference>
<dbReference type="SUPFAM" id="SSF52540">
    <property type="entry name" value="P-loop containing nucleoside triphosphate hydrolases"/>
    <property type="match status" value="1"/>
</dbReference>
<reference evidence="4 5" key="1">
    <citation type="submission" date="2019-08" db="EMBL/GenBank/DDBJ databases">
        <title>Complete genome sequence of Spiroplasma chinense CCH (DSM 19755).</title>
        <authorList>
            <person name="Shen H.-Y."/>
            <person name="Lin Y.-C."/>
            <person name="Chou L."/>
            <person name="Kuo C.-H."/>
        </authorList>
    </citation>
    <scope>NUCLEOTIDE SEQUENCE [LARGE SCALE GENOMIC DNA]</scope>
    <source>
        <strain evidence="4 5">CCH</strain>
    </source>
</reference>
<evidence type="ECO:0000313" key="4">
    <source>
        <dbReference type="EMBL" id="QEH61444.1"/>
    </source>
</evidence>
<dbReference type="Proteomes" id="UP000323144">
    <property type="component" value="Chromosome"/>
</dbReference>
<dbReference type="InterPro" id="IPR027417">
    <property type="entry name" value="P-loop_NTPase"/>
</dbReference>
<keyword evidence="5" id="KW-1185">Reference proteome</keyword>
<dbReference type="PANTHER" id="PTHR11638">
    <property type="entry name" value="ATP-DEPENDENT CLP PROTEASE"/>
    <property type="match status" value="1"/>
</dbReference>
<dbReference type="EMBL" id="CP043026">
    <property type="protein sequence ID" value="QEH61444.1"/>
    <property type="molecule type" value="Genomic_DNA"/>
</dbReference>